<evidence type="ECO:0000256" key="4">
    <source>
        <dbReference type="ARBA" id="ARBA00022603"/>
    </source>
</evidence>
<dbReference type="InterPro" id="IPR046341">
    <property type="entry name" value="SET_dom_sf"/>
</dbReference>
<organism evidence="9 11">
    <name type="scientific">Aphanomyces astaci</name>
    <name type="common">Crayfish plague agent</name>
    <dbReference type="NCBI Taxonomy" id="112090"/>
    <lineage>
        <taxon>Eukaryota</taxon>
        <taxon>Sar</taxon>
        <taxon>Stramenopiles</taxon>
        <taxon>Oomycota</taxon>
        <taxon>Saprolegniomycetes</taxon>
        <taxon>Saprolegniales</taxon>
        <taxon>Verrucalvaceae</taxon>
        <taxon>Aphanomyces</taxon>
    </lineage>
</organism>
<comment type="caution">
    <text evidence="9">The sequence shown here is derived from an EMBL/GenBank/DDBJ whole genome shotgun (WGS) entry which is preliminary data.</text>
</comment>
<evidence type="ECO:0000256" key="7">
    <source>
        <dbReference type="ARBA" id="ARBA00023242"/>
    </source>
</evidence>
<comment type="subcellular location">
    <subcellularLocation>
        <location evidence="2">Chromosome</location>
    </subcellularLocation>
    <subcellularLocation>
        <location evidence="1">Nucleus</location>
    </subcellularLocation>
</comment>
<dbReference type="GO" id="GO:0032259">
    <property type="term" value="P:methylation"/>
    <property type="evidence" value="ECO:0007669"/>
    <property type="project" value="UniProtKB-KW"/>
</dbReference>
<dbReference type="Gene3D" id="2.170.270.10">
    <property type="entry name" value="SET domain"/>
    <property type="match status" value="1"/>
</dbReference>
<feature type="domain" description="SET" evidence="8">
    <location>
        <begin position="169"/>
        <end position="284"/>
    </location>
</feature>
<accession>A0A397D8V1</accession>
<evidence type="ECO:0000256" key="5">
    <source>
        <dbReference type="ARBA" id="ARBA00022679"/>
    </source>
</evidence>
<dbReference type="EMBL" id="QUTF01015282">
    <property type="protein sequence ID" value="RHZ09908.1"/>
    <property type="molecule type" value="Genomic_DNA"/>
</dbReference>
<dbReference type="InterPro" id="IPR001214">
    <property type="entry name" value="SET_dom"/>
</dbReference>
<evidence type="ECO:0000259" key="8">
    <source>
        <dbReference type="PROSITE" id="PS50280"/>
    </source>
</evidence>
<proteinExistence type="predicted"/>
<dbReference type="InterPro" id="IPR050777">
    <property type="entry name" value="SET2_Histone-Lys_MeTrsfase"/>
</dbReference>
<keyword evidence="4" id="KW-0489">Methyltransferase</keyword>
<keyword evidence="6" id="KW-0949">S-adenosyl-L-methionine</keyword>
<keyword evidence="5" id="KW-0808">Transferase</keyword>
<evidence type="ECO:0000313" key="12">
    <source>
        <dbReference type="Proteomes" id="UP000286510"/>
    </source>
</evidence>
<sequence>MLITLAHFQMPPYKYGEQRALHKKVKVRRGSWAIPKSRKKRYNSNHAEVTDSTGIVRHAKTMSAMTWTNFQESRLDEDRADGLSNINARPISDASIEVTEAEWPSNVRKIDAMENPERFAFRDTGAIDPCTCVVSCDPERCLNAQMEYFCDSANCHVRVDCGNRIKTRSGLSLRQGRHGYCVYTSTVIRAGQSIAPYWGRFASFDYAGTEEVVSDYVMRLTQKSTKGVVIYVDLKEAGGISRFMNHSCMPKARFVGRRYRRTVVVEVIAEQDIFPGEEVTVSYGDELWFECSCGTATSVNA</sequence>
<keyword evidence="3" id="KW-0158">Chromosome</keyword>
<evidence type="ECO:0000313" key="10">
    <source>
        <dbReference type="EMBL" id="RHZ09908.1"/>
    </source>
</evidence>
<dbReference type="AlphaFoldDB" id="A0A397D8V1"/>
<reference evidence="11 12" key="1">
    <citation type="submission" date="2018-08" db="EMBL/GenBank/DDBJ databases">
        <title>Aphanomyces genome sequencing and annotation.</title>
        <authorList>
            <person name="Minardi D."/>
            <person name="Oidtmann B."/>
            <person name="Van Der Giezen M."/>
            <person name="Studholme D.J."/>
        </authorList>
    </citation>
    <scope>NUCLEOTIDE SEQUENCE [LARGE SCALE GENOMIC DNA]</scope>
    <source>
        <strain evidence="10 12">FDL457</strain>
        <strain evidence="9 11">SA</strain>
    </source>
</reference>
<evidence type="ECO:0000313" key="9">
    <source>
        <dbReference type="EMBL" id="RHY57540.1"/>
    </source>
</evidence>
<dbReference type="Proteomes" id="UP000265716">
    <property type="component" value="Unassembled WGS sequence"/>
</dbReference>
<evidence type="ECO:0000256" key="3">
    <source>
        <dbReference type="ARBA" id="ARBA00022454"/>
    </source>
</evidence>
<dbReference type="Proteomes" id="UP000286510">
    <property type="component" value="Unassembled WGS sequence"/>
</dbReference>
<gene>
    <name evidence="10" type="ORF">DYB26_002924</name>
    <name evidence="9" type="ORF">DYB38_009665</name>
</gene>
<evidence type="ECO:0000256" key="2">
    <source>
        <dbReference type="ARBA" id="ARBA00004286"/>
    </source>
</evidence>
<keyword evidence="7" id="KW-0539">Nucleus</keyword>
<dbReference type="GO" id="GO:0008168">
    <property type="term" value="F:methyltransferase activity"/>
    <property type="evidence" value="ECO:0007669"/>
    <property type="project" value="UniProtKB-KW"/>
</dbReference>
<evidence type="ECO:0000256" key="6">
    <source>
        <dbReference type="ARBA" id="ARBA00022691"/>
    </source>
</evidence>
<name>A0A397D8V1_APHAT</name>
<dbReference type="GO" id="GO:0005694">
    <property type="term" value="C:chromosome"/>
    <property type="evidence" value="ECO:0007669"/>
    <property type="project" value="UniProtKB-SubCell"/>
</dbReference>
<dbReference type="EMBL" id="QUTC01005525">
    <property type="protein sequence ID" value="RHY57540.1"/>
    <property type="molecule type" value="Genomic_DNA"/>
</dbReference>
<dbReference type="PROSITE" id="PS50280">
    <property type="entry name" value="SET"/>
    <property type="match status" value="1"/>
</dbReference>
<dbReference type="SMART" id="SM00317">
    <property type="entry name" value="SET"/>
    <property type="match status" value="1"/>
</dbReference>
<evidence type="ECO:0000313" key="11">
    <source>
        <dbReference type="Proteomes" id="UP000265716"/>
    </source>
</evidence>
<protein>
    <recommendedName>
        <fullName evidence="8">SET domain-containing protein</fullName>
    </recommendedName>
</protein>
<dbReference type="SUPFAM" id="SSF82199">
    <property type="entry name" value="SET domain"/>
    <property type="match status" value="1"/>
</dbReference>
<dbReference type="Pfam" id="PF00856">
    <property type="entry name" value="SET"/>
    <property type="match status" value="1"/>
</dbReference>
<dbReference type="GO" id="GO:0005634">
    <property type="term" value="C:nucleus"/>
    <property type="evidence" value="ECO:0007669"/>
    <property type="project" value="UniProtKB-SubCell"/>
</dbReference>
<evidence type="ECO:0000256" key="1">
    <source>
        <dbReference type="ARBA" id="ARBA00004123"/>
    </source>
</evidence>
<dbReference type="PANTHER" id="PTHR22884">
    <property type="entry name" value="SET DOMAIN PROTEINS"/>
    <property type="match status" value="1"/>
</dbReference>